<dbReference type="SUPFAM" id="SSF51445">
    <property type="entry name" value="(Trans)glycosidases"/>
    <property type="match status" value="1"/>
</dbReference>
<evidence type="ECO:0000256" key="1">
    <source>
        <dbReference type="ARBA" id="ARBA00000681"/>
    </source>
</evidence>
<comment type="similarity">
    <text evidence="4 11">Belongs to the glycosyl hydrolase 10 (cellulase F) family.</text>
</comment>
<organism evidence="15 16">
    <name type="scientific">Lithohypha guttulata</name>
    <dbReference type="NCBI Taxonomy" id="1690604"/>
    <lineage>
        <taxon>Eukaryota</taxon>
        <taxon>Fungi</taxon>
        <taxon>Dikarya</taxon>
        <taxon>Ascomycota</taxon>
        <taxon>Pezizomycotina</taxon>
        <taxon>Eurotiomycetes</taxon>
        <taxon>Chaetothyriomycetidae</taxon>
        <taxon>Chaetothyriales</taxon>
        <taxon>Trichomeriaceae</taxon>
        <taxon>Lithohypha</taxon>
    </lineage>
</organism>
<feature type="signal peptide" evidence="13">
    <location>
        <begin position="1"/>
        <end position="20"/>
    </location>
</feature>
<keyword evidence="7 13" id="KW-0732">Signal</keyword>
<dbReference type="InterPro" id="IPR000420">
    <property type="entry name" value="Yeast_PIR_rpt"/>
</dbReference>
<feature type="domain" description="GH10" evidence="14">
    <location>
        <begin position="107"/>
        <end position="433"/>
    </location>
</feature>
<dbReference type="InterPro" id="IPR044846">
    <property type="entry name" value="GH10"/>
</dbReference>
<comment type="pathway">
    <text evidence="3">Glycan degradation; xylan degradation.</text>
</comment>
<evidence type="ECO:0000259" key="14">
    <source>
        <dbReference type="PROSITE" id="PS51760"/>
    </source>
</evidence>
<dbReference type="PRINTS" id="PR00134">
    <property type="entry name" value="GLHYDRLASE10"/>
</dbReference>
<feature type="compositionally biased region" description="Low complexity" evidence="12">
    <location>
        <begin position="57"/>
        <end position="83"/>
    </location>
</feature>
<evidence type="ECO:0000313" key="16">
    <source>
        <dbReference type="Proteomes" id="UP001345013"/>
    </source>
</evidence>
<keyword evidence="10 11" id="KW-0624">Polysaccharide degradation</keyword>
<evidence type="ECO:0000256" key="6">
    <source>
        <dbReference type="ARBA" id="ARBA00022651"/>
    </source>
</evidence>
<proteinExistence type="inferred from homology"/>
<evidence type="ECO:0000313" key="15">
    <source>
        <dbReference type="EMBL" id="KAK5071387.1"/>
    </source>
</evidence>
<dbReference type="PANTHER" id="PTHR31490:SF35">
    <property type="entry name" value="ENDO-1,4-BETA-XYLANASE"/>
    <property type="match status" value="1"/>
</dbReference>
<evidence type="ECO:0000256" key="2">
    <source>
        <dbReference type="ARBA" id="ARBA00004613"/>
    </source>
</evidence>
<evidence type="ECO:0000256" key="8">
    <source>
        <dbReference type="ARBA" id="ARBA00022801"/>
    </source>
</evidence>
<evidence type="ECO:0000256" key="11">
    <source>
        <dbReference type="RuleBase" id="RU361174"/>
    </source>
</evidence>
<evidence type="ECO:0000256" key="13">
    <source>
        <dbReference type="SAM" id="SignalP"/>
    </source>
</evidence>
<dbReference type="InterPro" id="IPR001000">
    <property type="entry name" value="GH10_dom"/>
</dbReference>
<evidence type="ECO:0000256" key="4">
    <source>
        <dbReference type="ARBA" id="ARBA00007495"/>
    </source>
</evidence>
<feature type="chain" id="PRO_5047481842" description="Beta-xylanase" evidence="13">
    <location>
        <begin position="21"/>
        <end position="464"/>
    </location>
</feature>
<dbReference type="Gene3D" id="3.20.20.80">
    <property type="entry name" value="Glycosidases"/>
    <property type="match status" value="1"/>
</dbReference>
<dbReference type="Pfam" id="PF00399">
    <property type="entry name" value="PIR"/>
    <property type="match status" value="2"/>
</dbReference>
<evidence type="ECO:0000256" key="10">
    <source>
        <dbReference type="ARBA" id="ARBA00023326"/>
    </source>
</evidence>
<keyword evidence="6" id="KW-0858">Xylan degradation</keyword>
<accession>A0ABR0JV32</accession>
<dbReference type="Pfam" id="PF00331">
    <property type="entry name" value="Glyco_hydro_10"/>
    <property type="match status" value="1"/>
</dbReference>
<comment type="caution">
    <text evidence="15">The sequence shown here is derived from an EMBL/GenBank/DDBJ whole genome shotgun (WGS) entry which is preliminary data.</text>
</comment>
<keyword evidence="11" id="KW-0326">Glycosidase</keyword>
<comment type="catalytic activity">
    <reaction evidence="1 11">
        <text>Endohydrolysis of (1-&gt;4)-beta-D-xylosidic linkages in xylans.</text>
        <dbReference type="EC" id="3.2.1.8"/>
    </reaction>
</comment>
<keyword evidence="5" id="KW-0964">Secreted</keyword>
<dbReference type="PROSITE" id="PS51760">
    <property type="entry name" value="GH10_2"/>
    <property type="match status" value="1"/>
</dbReference>
<gene>
    <name evidence="15" type="ORF">LTR24_010565</name>
</gene>
<dbReference type="EMBL" id="JAVRRG010000360">
    <property type="protein sequence ID" value="KAK5071387.1"/>
    <property type="molecule type" value="Genomic_DNA"/>
</dbReference>
<sequence>MPSITASILTLLVSSSVVLAVPAPVASSSAAPVSQISDGQPQAPYSTVVPVSQISDGQPQAPTAQASSSTPAQGSSSAPALATPASTVSASSPYSACGSDCICPYAAPYLHDLATANGKLYFGTATDQPGTGEDTDIIYQKILNNTHIFGQVTPANGMKGMNTEPELGVFNYTMGDVVVNIAQDHNKILRCHNLIWSTQQPEWLTSENYTWTRETLLPVMENHIKTIITHWADVCHAWDVVNEAFASNGSSSASPWLDIIGPDYLPLAFQYAHEAVQATGKDIDLYYNDYGIESPGNKTNAVYQLVRDLQAQGIQIAVGLEAHFTVLDPNTYANQAAVMSGLQDLGVTFALTELDVRFPTLPPNATYSYEAQAYRYWESVSACMQYSKCEGITVWDFEDKYSWIPETFEGQGEADLYNSDYSRKPAYYAVAEALQGQACTVCGDVSQYQTTDSDTCADPSGNCN</sequence>
<dbReference type="EC" id="3.2.1.8" evidence="11"/>
<comment type="subcellular location">
    <subcellularLocation>
        <location evidence="2">Secreted</location>
    </subcellularLocation>
</comment>
<protein>
    <recommendedName>
        <fullName evidence="11">Beta-xylanase</fullName>
        <ecNumber evidence="11">3.2.1.8</ecNumber>
    </recommendedName>
</protein>
<keyword evidence="8 11" id="KW-0378">Hydrolase</keyword>
<dbReference type="InterPro" id="IPR017853">
    <property type="entry name" value="GH"/>
</dbReference>
<feature type="region of interest" description="Disordered" evidence="12">
    <location>
        <begin position="53"/>
        <end position="83"/>
    </location>
</feature>
<keyword evidence="9 11" id="KW-0119">Carbohydrate metabolism</keyword>
<dbReference type="Proteomes" id="UP001345013">
    <property type="component" value="Unassembled WGS sequence"/>
</dbReference>
<dbReference type="PROSITE" id="PS50256">
    <property type="entry name" value="PIR_REPEAT_2"/>
    <property type="match status" value="1"/>
</dbReference>
<keyword evidence="16" id="KW-1185">Reference proteome</keyword>
<evidence type="ECO:0000256" key="5">
    <source>
        <dbReference type="ARBA" id="ARBA00022525"/>
    </source>
</evidence>
<evidence type="ECO:0000256" key="9">
    <source>
        <dbReference type="ARBA" id="ARBA00023277"/>
    </source>
</evidence>
<evidence type="ECO:0000256" key="7">
    <source>
        <dbReference type="ARBA" id="ARBA00022729"/>
    </source>
</evidence>
<evidence type="ECO:0000256" key="12">
    <source>
        <dbReference type="SAM" id="MobiDB-lite"/>
    </source>
</evidence>
<name>A0ABR0JV32_9EURO</name>
<dbReference type="PANTHER" id="PTHR31490">
    <property type="entry name" value="GLYCOSYL HYDROLASE"/>
    <property type="match status" value="1"/>
</dbReference>
<reference evidence="15 16" key="1">
    <citation type="submission" date="2023-08" db="EMBL/GenBank/DDBJ databases">
        <title>Black Yeasts Isolated from many extreme environments.</title>
        <authorList>
            <person name="Coleine C."/>
            <person name="Stajich J.E."/>
            <person name="Selbmann L."/>
        </authorList>
    </citation>
    <scope>NUCLEOTIDE SEQUENCE [LARGE SCALE GENOMIC DNA]</scope>
    <source>
        <strain evidence="15 16">CCFEE 5885</strain>
    </source>
</reference>
<evidence type="ECO:0000256" key="3">
    <source>
        <dbReference type="ARBA" id="ARBA00004851"/>
    </source>
</evidence>
<dbReference type="SMART" id="SM00633">
    <property type="entry name" value="Glyco_10"/>
    <property type="match status" value="1"/>
</dbReference>